<feature type="region of interest" description="Disordered" evidence="1">
    <location>
        <begin position="189"/>
        <end position="231"/>
    </location>
</feature>
<dbReference type="AlphaFoldDB" id="A0AAJ1QYW9"/>
<organism evidence="4 5">
    <name type="scientific">Polaribacter sejongensis</name>
    <dbReference type="NCBI Taxonomy" id="985043"/>
    <lineage>
        <taxon>Bacteria</taxon>
        <taxon>Pseudomonadati</taxon>
        <taxon>Bacteroidota</taxon>
        <taxon>Flavobacteriia</taxon>
        <taxon>Flavobacteriales</taxon>
        <taxon>Flavobacteriaceae</taxon>
    </lineage>
</organism>
<evidence type="ECO:0000259" key="3">
    <source>
        <dbReference type="Pfam" id="PF14240"/>
    </source>
</evidence>
<reference evidence="4 5" key="1">
    <citation type="journal article" date="2014" name="Int. J. Syst. Evol. Microbiol.">
        <title>Complete genome sequence of Corynebacterium casei LMG S-19264T (=DSM 44701T), isolated from a smear-ripened cheese.</title>
        <authorList>
            <consortium name="US DOE Joint Genome Institute (JGI-PGF)"/>
            <person name="Walter F."/>
            <person name="Albersmeier A."/>
            <person name="Kalinowski J."/>
            <person name="Ruckert C."/>
        </authorList>
    </citation>
    <scope>NUCLEOTIDE SEQUENCE [LARGE SCALE GENOMIC DNA]</scope>
    <source>
        <strain evidence="4 5">CECT 8670</strain>
    </source>
</reference>
<dbReference type="PROSITE" id="PS51257">
    <property type="entry name" value="PROKAR_LIPOPROTEIN"/>
    <property type="match status" value="1"/>
</dbReference>
<dbReference type="RefSeq" id="WP_261973421.1">
    <property type="nucleotide sequence ID" value="NZ_CP103460.1"/>
</dbReference>
<evidence type="ECO:0000256" key="1">
    <source>
        <dbReference type="SAM" id="MobiDB-lite"/>
    </source>
</evidence>
<evidence type="ECO:0000313" key="4">
    <source>
        <dbReference type="EMBL" id="MDN3620372.1"/>
    </source>
</evidence>
<gene>
    <name evidence="4" type="ORF">QWY81_12975</name>
</gene>
<name>A0AAJ1QYW9_9FLAO</name>
<dbReference type="Proteomes" id="UP001228636">
    <property type="component" value="Unassembled WGS sequence"/>
</dbReference>
<feature type="domain" description="YHYH" evidence="3">
    <location>
        <begin position="231"/>
        <end position="307"/>
    </location>
</feature>
<accession>A0AAJ1QYW9</accession>
<sequence length="352" mass="38106">MKKYNLKLLTLSLFLVGLSACKSNSDSKKTITQDKVTVAVNSDYFLSGGLADPITIVSRTLSDGSTADCYKIVATSTPTDHTMGPWCPTNISDDASAGEIWMQDGKVYDVDGEFVKNLATFYKDDTWMLYNSETGEITKTSTKEECEEAANPNVGEEYKNYCVECLPSYVSDVTHTYYIPVTPKKAATPYAFSRGERGPGGPPPGGKRPEGGERPPIPEGRPENSSTMPSSRGLAFNGVIFDAPAPTDNILSAYTLAPFDDAGGHINLAAGYHYHAATGVSKKITQSDNHAAMIGYAFDGYGIYENTDAVGNEAKDLDASRGHYDDVRGYHYHVDKAGNNNFINGLRGEYAQ</sequence>
<dbReference type="Pfam" id="PF14240">
    <property type="entry name" value="YHYH"/>
    <property type="match status" value="1"/>
</dbReference>
<feature type="chain" id="PRO_5042506757" evidence="2">
    <location>
        <begin position="23"/>
        <end position="352"/>
    </location>
</feature>
<dbReference type="EMBL" id="JAUFQH010000010">
    <property type="protein sequence ID" value="MDN3620372.1"/>
    <property type="molecule type" value="Genomic_DNA"/>
</dbReference>
<comment type="caution">
    <text evidence="4">The sequence shown here is derived from an EMBL/GenBank/DDBJ whole genome shotgun (WGS) entry which is preliminary data.</text>
</comment>
<dbReference type="InterPro" id="IPR025924">
    <property type="entry name" value="YHYH_dom"/>
</dbReference>
<evidence type="ECO:0000256" key="2">
    <source>
        <dbReference type="SAM" id="SignalP"/>
    </source>
</evidence>
<keyword evidence="2" id="KW-0732">Signal</keyword>
<evidence type="ECO:0000313" key="5">
    <source>
        <dbReference type="Proteomes" id="UP001228636"/>
    </source>
</evidence>
<feature type="signal peptide" evidence="2">
    <location>
        <begin position="1"/>
        <end position="22"/>
    </location>
</feature>
<protein>
    <submittedName>
        <fullName evidence="4">YHYH protein</fullName>
    </submittedName>
</protein>
<proteinExistence type="predicted"/>